<comment type="caution">
    <text evidence="1">The sequence shown here is derived from an EMBL/GenBank/DDBJ whole genome shotgun (WGS) entry which is preliminary data.</text>
</comment>
<protein>
    <submittedName>
        <fullName evidence="1">Unnamed protein product</fullName>
    </submittedName>
</protein>
<proteinExistence type="predicted"/>
<gene>
    <name evidence="1" type="ORF">Cboi01_000135300</name>
</gene>
<accession>A0ACB5TIU7</accession>
<evidence type="ECO:0000313" key="1">
    <source>
        <dbReference type="EMBL" id="GME89330.1"/>
    </source>
</evidence>
<dbReference type="Proteomes" id="UP001165101">
    <property type="component" value="Unassembled WGS sequence"/>
</dbReference>
<dbReference type="EMBL" id="BSXV01000493">
    <property type="protein sequence ID" value="GME89330.1"/>
    <property type="molecule type" value="Genomic_DNA"/>
</dbReference>
<evidence type="ECO:0000313" key="2">
    <source>
        <dbReference type="Proteomes" id="UP001165101"/>
    </source>
</evidence>
<name>A0ACB5TIU7_CANBO</name>
<organism evidence="1 2">
    <name type="scientific">Candida boidinii</name>
    <name type="common">Yeast</name>
    <dbReference type="NCBI Taxonomy" id="5477"/>
    <lineage>
        <taxon>Eukaryota</taxon>
        <taxon>Fungi</taxon>
        <taxon>Dikarya</taxon>
        <taxon>Ascomycota</taxon>
        <taxon>Saccharomycotina</taxon>
        <taxon>Pichiomycetes</taxon>
        <taxon>Pichiales</taxon>
        <taxon>Pichiaceae</taxon>
        <taxon>Ogataea</taxon>
        <taxon>Ogataea/Candida clade</taxon>
    </lineage>
</organism>
<reference evidence="1" key="1">
    <citation type="submission" date="2023-04" db="EMBL/GenBank/DDBJ databases">
        <title>Candida boidinii NBRC 1967.</title>
        <authorList>
            <person name="Ichikawa N."/>
            <person name="Sato H."/>
            <person name="Tonouchi N."/>
        </authorList>
    </citation>
    <scope>NUCLEOTIDE SEQUENCE</scope>
    <source>
        <strain evidence="1">NBRC 1967</strain>
    </source>
</reference>
<sequence>MVELKETKIDTSDFDPTLLKEVQDYQSQFDVPVEKLNASIKYFISELERGLRDGTDPTGIPMNTAWVLEYPTGQETGDFLAIDLGGTNLRIVVVHLLGNHKFETTQSKFQIPVPMRTTHDRNELFDFIAQCLEEFLIQENPNGIPEGKVYPLGFTFSYPATQDRIDMGVLQRWTKGFDIDNVEGHDVVPLLMEKINDRKLPIRIDALINDTSGTLVASRYTDAKTEMGCIFGTGVNGAYYDRIQNIPKLENKLYDDVKPDTPMLINCEYGSFDNAHTVLPRTKFDVLIDEQSPRPGQQTFEKMTSGYYLGELLRLIFVDLYTKGLIFKEYPEDSVTIAHLKTPYILDASFLSIMEADLTDDLLETFNLFNTKLEIDPTLQECKLSKLLAQSIGTRAARLSVCELIKH</sequence>
<keyword evidence="2" id="KW-1185">Reference proteome</keyword>